<dbReference type="Pfam" id="PF00440">
    <property type="entry name" value="TetR_N"/>
    <property type="match status" value="1"/>
</dbReference>
<dbReference type="PANTHER" id="PTHR30055">
    <property type="entry name" value="HTH-TYPE TRANSCRIPTIONAL REGULATOR RUTR"/>
    <property type="match status" value="1"/>
</dbReference>
<evidence type="ECO:0000256" key="2">
    <source>
        <dbReference type="PROSITE-ProRule" id="PRU00335"/>
    </source>
</evidence>
<dbReference type="PROSITE" id="PS50977">
    <property type="entry name" value="HTH_TETR_2"/>
    <property type="match status" value="1"/>
</dbReference>
<evidence type="ECO:0000313" key="5">
    <source>
        <dbReference type="Proteomes" id="UP000824192"/>
    </source>
</evidence>
<accession>A0A9D1RUD0</accession>
<sequence length="209" mass="24412">MDYSARRKAQAAKTEEAILQAAMELCRGRRFEQVSVRDICQKAGITTGAFYHHFRSKEELLLRGFAPLDRYMKHALEEAEGTEDPSQRLLVLLRSYARFMEEQGWELLLRYYQRRLGEADPGRSIDPTRYTHRAMLGCLEELWEKGISIPGHTPEWMADFLFRHFRGVVIDWIIRQGSYPLWPKLEGDYLLFRSFFQSTGCTSSPETAH</sequence>
<name>A0A9D1RUD0_9FIRM</name>
<reference evidence="4" key="1">
    <citation type="journal article" date="2021" name="PeerJ">
        <title>Extensive microbial diversity within the chicken gut microbiome revealed by metagenomics and culture.</title>
        <authorList>
            <person name="Gilroy R."/>
            <person name="Ravi A."/>
            <person name="Getino M."/>
            <person name="Pursley I."/>
            <person name="Horton D.L."/>
            <person name="Alikhan N.F."/>
            <person name="Baker D."/>
            <person name="Gharbi K."/>
            <person name="Hall N."/>
            <person name="Watson M."/>
            <person name="Adriaenssens E.M."/>
            <person name="Foster-Nyarko E."/>
            <person name="Jarju S."/>
            <person name="Secka A."/>
            <person name="Antonio M."/>
            <person name="Oren A."/>
            <person name="Chaudhuri R.R."/>
            <person name="La Ragione R."/>
            <person name="Hildebrand F."/>
            <person name="Pallen M.J."/>
        </authorList>
    </citation>
    <scope>NUCLEOTIDE SEQUENCE</scope>
    <source>
        <strain evidence="4">ChiGjej6B6-1540</strain>
    </source>
</reference>
<dbReference type="InterPro" id="IPR009057">
    <property type="entry name" value="Homeodomain-like_sf"/>
</dbReference>
<feature type="DNA-binding region" description="H-T-H motif" evidence="2">
    <location>
        <begin position="35"/>
        <end position="54"/>
    </location>
</feature>
<dbReference type="GO" id="GO:0000976">
    <property type="term" value="F:transcription cis-regulatory region binding"/>
    <property type="evidence" value="ECO:0007669"/>
    <property type="project" value="TreeGrafter"/>
</dbReference>
<reference evidence="4" key="2">
    <citation type="submission" date="2021-04" db="EMBL/GenBank/DDBJ databases">
        <authorList>
            <person name="Gilroy R."/>
        </authorList>
    </citation>
    <scope>NUCLEOTIDE SEQUENCE</scope>
    <source>
        <strain evidence="4">ChiGjej6B6-1540</strain>
    </source>
</reference>
<dbReference type="Gene3D" id="1.10.357.10">
    <property type="entry name" value="Tetracycline Repressor, domain 2"/>
    <property type="match status" value="1"/>
</dbReference>
<evidence type="ECO:0000259" key="3">
    <source>
        <dbReference type="PROSITE" id="PS50977"/>
    </source>
</evidence>
<evidence type="ECO:0000256" key="1">
    <source>
        <dbReference type="ARBA" id="ARBA00023125"/>
    </source>
</evidence>
<feature type="domain" description="HTH tetR-type" evidence="3">
    <location>
        <begin position="12"/>
        <end position="72"/>
    </location>
</feature>
<dbReference type="EMBL" id="DXGA01000095">
    <property type="protein sequence ID" value="HIW93760.1"/>
    <property type="molecule type" value="Genomic_DNA"/>
</dbReference>
<dbReference type="SUPFAM" id="SSF48498">
    <property type="entry name" value="Tetracyclin repressor-like, C-terminal domain"/>
    <property type="match status" value="1"/>
</dbReference>
<protein>
    <submittedName>
        <fullName evidence="4">TetR/AcrR family transcriptional regulator</fullName>
    </submittedName>
</protein>
<gene>
    <name evidence="4" type="ORF">H9868_04380</name>
</gene>
<dbReference type="InterPro" id="IPR001647">
    <property type="entry name" value="HTH_TetR"/>
</dbReference>
<evidence type="ECO:0000313" key="4">
    <source>
        <dbReference type="EMBL" id="HIW93760.1"/>
    </source>
</evidence>
<dbReference type="Proteomes" id="UP000824192">
    <property type="component" value="Unassembled WGS sequence"/>
</dbReference>
<keyword evidence="1 2" id="KW-0238">DNA-binding</keyword>
<dbReference type="InterPro" id="IPR050109">
    <property type="entry name" value="HTH-type_TetR-like_transc_reg"/>
</dbReference>
<dbReference type="InterPro" id="IPR036271">
    <property type="entry name" value="Tet_transcr_reg_TetR-rel_C_sf"/>
</dbReference>
<dbReference type="PANTHER" id="PTHR30055:SF226">
    <property type="entry name" value="HTH-TYPE TRANSCRIPTIONAL REGULATOR PKSA"/>
    <property type="match status" value="1"/>
</dbReference>
<proteinExistence type="predicted"/>
<dbReference type="AlphaFoldDB" id="A0A9D1RUD0"/>
<dbReference type="SUPFAM" id="SSF46689">
    <property type="entry name" value="Homeodomain-like"/>
    <property type="match status" value="1"/>
</dbReference>
<dbReference type="GO" id="GO:0003700">
    <property type="term" value="F:DNA-binding transcription factor activity"/>
    <property type="evidence" value="ECO:0007669"/>
    <property type="project" value="TreeGrafter"/>
</dbReference>
<comment type="caution">
    <text evidence="4">The sequence shown here is derived from an EMBL/GenBank/DDBJ whole genome shotgun (WGS) entry which is preliminary data.</text>
</comment>
<organism evidence="4 5">
    <name type="scientific">Candidatus Flavonifractor merdipullorum</name>
    <dbReference type="NCBI Taxonomy" id="2838590"/>
    <lineage>
        <taxon>Bacteria</taxon>
        <taxon>Bacillati</taxon>
        <taxon>Bacillota</taxon>
        <taxon>Clostridia</taxon>
        <taxon>Eubacteriales</taxon>
        <taxon>Oscillospiraceae</taxon>
        <taxon>Flavonifractor</taxon>
    </lineage>
</organism>
<dbReference type="PRINTS" id="PR00455">
    <property type="entry name" value="HTHTETR"/>
</dbReference>